<organism evidence="1 2">
    <name type="scientific">Thanatephorus cucumeris (strain AG1-IA)</name>
    <name type="common">Rice sheath blight fungus</name>
    <name type="synonym">Rhizoctonia solani</name>
    <dbReference type="NCBI Taxonomy" id="983506"/>
    <lineage>
        <taxon>Eukaryota</taxon>
        <taxon>Fungi</taxon>
        <taxon>Dikarya</taxon>
        <taxon>Basidiomycota</taxon>
        <taxon>Agaricomycotina</taxon>
        <taxon>Agaricomycetes</taxon>
        <taxon>Cantharellales</taxon>
        <taxon>Ceratobasidiaceae</taxon>
        <taxon>Rhizoctonia</taxon>
        <taxon>Rhizoctonia solani AG-1</taxon>
    </lineage>
</organism>
<sequence>MWDTIGLGQSEASGKDYEGNDVVKLCFICSKTQTLVHAATGGLKFCPVG</sequence>
<comment type="caution">
    <text evidence="1">The sequence shown here is derived from an EMBL/GenBank/DDBJ whole genome shotgun (WGS) entry which is preliminary data.</text>
</comment>
<dbReference type="Proteomes" id="UP000011668">
    <property type="component" value="Unassembled WGS sequence"/>
</dbReference>
<accession>L8WPQ9</accession>
<protein>
    <submittedName>
        <fullName evidence="1">Uncharacterized protein</fullName>
    </submittedName>
</protein>
<name>L8WPQ9_THACA</name>
<keyword evidence="2" id="KW-1185">Reference proteome</keyword>
<evidence type="ECO:0000313" key="1">
    <source>
        <dbReference type="EMBL" id="ELU39985.1"/>
    </source>
</evidence>
<evidence type="ECO:0000313" key="2">
    <source>
        <dbReference type="Proteomes" id="UP000011668"/>
    </source>
</evidence>
<dbReference type="HOGENOM" id="CLU_3143984_0_0_1"/>
<gene>
    <name evidence="1" type="ORF">AG1IA_05989</name>
</gene>
<reference evidence="1 2" key="1">
    <citation type="journal article" date="2013" name="Nat. Commun.">
        <title>The evolution and pathogenic mechanisms of the rice sheath blight pathogen.</title>
        <authorList>
            <person name="Zheng A."/>
            <person name="Lin R."/>
            <person name="Xu L."/>
            <person name="Qin P."/>
            <person name="Tang C."/>
            <person name="Ai P."/>
            <person name="Zhang D."/>
            <person name="Liu Y."/>
            <person name="Sun Z."/>
            <person name="Feng H."/>
            <person name="Wang Y."/>
            <person name="Chen Y."/>
            <person name="Liang X."/>
            <person name="Fu R."/>
            <person name="Li Q."/>
            <person name="Zhang J."/>
            <person name="Yu X."/>
            <person name="Xie Z."/>
            <person name="Ding L."/>
            <person name="Guan P."/>
            <person name="Tang J."/>
            <person name="Liang Y."/>
            <person name="Wang S."/>
            <person name="Deng Q."/>
            <person name="Li S."/>
            <person name="Zhu J."/>
            <person name="Wang L."/>
            <person name="Liu H."/>
            <person name="Li P."/>
        </authorList>
    </citation>
    <scope>NUCLEOTIDE SEQUENCE [LARGE SCALE GENOMIC DNA]</scope>
    <source>
        <strain evidence="2">AG-1 IA</strain>
    </source>
</reference>
<proteinExistence type="predicted"/>
<dbReference type="AlphaFoldDB" id="L8WPQ9"/>
<dbReference type="EMBL" id="AFRT01001551">
    <property type="protein sequence ID" value="ELU39985.1"/>
    <property type="molecule type" value="Genomic_DNA"/>
</dbReference>